<dbReference type="Proteomes" id="UP000606991">
    <property type="component" value="Unassembled WGS sequence"/>
</dbReference>
<feature type="region of interest" description="Disordered" evidence="1">
    <location>
        <begin position="1"/>
        <end position="111"/>
    </location>
</feature>
<dbReference type="Proteomes" id="UP000248724">
    <property type="component" value="Unassembled WGS sequence"/>
</dbReference>
<reference evidence="3 4" key="1">
    <citation type="journal article" date="2017" name="Nature">
        <title>Atmospheric trace gases support primary production in Antarctic desert surface soil.</title>
        <authorList>
            <person name="Ji M."/>
            <person name="Greening C."/>
            <person name="Vanwonterghem I."/>
            <person name="Carere C.R."/>
            <person name="Bay S.K."/>
            <person name="Steen J.A."/>
            <person name="Montgomery K."/>
            <person name="Lines T."/>
            <person name="Beardall J."/>
            <person name="van Dorst J."/>
            <person name="Snape I."/>
            <person name="Stott M.B."/>
            <person name="Hugenholtz P."/>
            <person name="Ferrari B.C."/>
        </authorList>
    </citation>
    <scope>NUCLEOTIDE SEQUENCE [LARGE SCALE GENOMIC DNA]</scope>
    <source>
        <strain evidence="3">RRmetagenome_bin12</strain>
    </source>
</reference>
<feature type="compositionally biased region" description="Low complexity" evidence="1">
    <location>
        <begin position="30"/>
        <end position="46"/>
    </location>
</feature>
<reference evidence="2 5" key="3">
    <citation type="submission" date="2020-10" db="EMBL/GenBank/DDBJ databases">
        <title>Ca. Dormibacterota MAGs.</title>
        <authorList>
            <person name="Montgomery K."/>
        </authorList>
    </citation>
    <scope>NUCLEOTIDE SEQUENCE [LARGE SCALE GENOMIC DNA]</scope>
    <source>
        <strain evidence="2">SC8812_S17_18</strain>
    </source>
</reference>
<evidence type="ECO:0000256" key="1">
    <source>
        <dbReference type="SAM" id="MobiDB-lite"/>
    </source>
</evidence>
<feature type="compositionally biased region" description="Gly residues" evidence="1">
    <location>
        <begin position="47"/>
        <end position="64"/>
    </location>
</feature>
<gene>
    <name evidence="3" type="ORF">DLM65_13200</name>
    <name evidence="2" type="ORF">JF886_06200</name>
</gene>
<evidence type="ECO:0000313" key="3">
    <source>
        <dbReference type="EMBL" id="PZR78350.1"/>
    </source>
</evidence>
<proteinExistence type="predicted"/>
<dbReference type="RefSeq" id="WP_337310648.1">
    <property type="nucleotide sequence ID" value="NZ_JAEKNS010000067.1"/>
</dbReference>
<evidence type="ECO:0000313" key="2">
    <source>
        <dbReference type="EMBL" id="MBJ7594446.1"/>
    </source>
</evidence>
<feature type="compositionally biased region" description="Polar residues" evidence="1">
    <location>
        <begin position="99"/>
        <end position="111"/>
    </location>
</feature>
<evidence type="ECO:0000313" key="4">
    <source>
        <dbReference type="Proteomes" id="UP000248724"/>
    </source>
</evidence>
<organism evidence="3 4">
    <name type="scientific">Candidatus Aeolococcus gillhamiae</name>
    <dbReference type="NCBI Taxonomy" id="3127015"/>
    <lineage>
        <taxon>Bacteria</taxon>
        <taxon>Bacillati</taxon>
        <taxon>Candidatus Dormiibacterota</taxon>
        <taxon>Candidatus Dormibacteria</taxon>
        <taxon>Candidatus Aeolococcales</taxon>
        <taxon>Candidatus Aeolococcaceae</taxon>
        <taxon>Candidatus Aeolococcus</taxon>
    </lineage>
</organism>
<accession>A0A934JRS6</accession>
<protein>
    <submittedName>
        <fullName evidence="3">Uncharacterized protein</fullName>
    </submittedName>
</protein>
<reference evidence="3" key="2">
    <citation type="submission" date="2018-05" db="EMBL/GenBank/DDBJ databases">
        <authorList>
            <person name="Ferrari B."/>
        </authorList>
    </citation>
    <scope>NUCLEOTIDE SEQUENCE</scope>
    <source>
        <strain evidence="3">RRmetagenome_bin12</strain>
    </source>
</reference>
<feature type="compositionally biased region" description="Gly residues" evidence="1">
    <location>
        <begin position="7"/>
        <end position="29"/>
    </location>
</feature>
<name>A0A2W5YZT1_9BACT</name>
<accession>A0A2W5YZT1</accession>
<dbReference type="EMBL" id="QHBU01000261">
    <property type="protein sequence ID" value="PZR78350.1"/>
    <property type="molecule type" value="Genomic_DNA"/>
</dbReference>
<comment type="caution">
    <text evidence="3">The sequence shown here is derived from an EMBL/GenBank/DDBJ whole genome shotgun (WGS) entry which is preliminary data.</text>
</comment>
<evidence type="ECO:0000313" key="5">
    <source>
        <dbReference type="Proteomes" id="UP000606991"/>
    </source>
</evidence>
<dbReference type="AlphaFoldDB" id="A0A2W5YZT1"/>
<sequence length="111" mass="10369">MPEFGVASGGVVIGSGNVGSGNVGGGNVGSGVSDGHSTGVGSPSVGDGHGVSGSGNVGTGGGVGRPSAATLLKPEVRPKPVTVTMAATVSRPHGDPPRNLSTQATPAVSQT</sequence>
<dbReference type="EMBL" id="JAEKNS010000067">
    <property type="protein sequence ID" value="MBJ7594446.1"/>
    <property type="molecule type" value="Genomic_DNA"/>
</dbReference>